<name>T1K8V4_TETUR</name>
<feature type="signal peptide" evidence="1">
    <location>
        <begin position="1"/>
        <end position="23"/>
    </location>
</feature>
<dbReference type="AlphaFoldDB" id="T1K8V4"/>
<dbReference type="EnsemblMetazoa" id="tetur07g02720.1">
    <property type="protein sequence ID" value="tetur07g02720.1"/>
    <property type="gene ID" value="tetur07g02720"/>
</dbReference>
<organism evidence="2 3">
    <name type="scientific">Tetranychus urticae</name>
    <name type="common">Two-spotted spider mite</name>
    <dbReference type="NCBI Taxonomy" id="32264"/>
    <lineage>
        <taxon>Eukaryota</taxon>
        <taxon>Metazoa</taxon>
        <taxon>Ecdysozoa</taxon>
        <taxon>Arthropoda</taxon>
        <taxon>Chelicerata</taxon>
        <taxon>Arachnida</taxon>
        <taxon>Acari</taxon>
        <taxon>Acariformes</taxon>
        <taxon>Trombidiformes</taxon>
        <taxon>Prostigmata</taxon>
        <taxon>Eleutherengona</taxon>
        <taxon>Raphignathae</taxon>
        <taxon>Tetranychoidea</taxon>
        <taxon>Tetranychidae</taxon>
        <taxon>Tetranychus</taxon>
    </lineage>
</organism>
<gene>
    <name evidence="2" type="primary">107361570</name>
</gene>
<keyword evidence="3" id="KW-1185">Reference proteome</keyword>
<dbReference type="EMBL" id="CAEY01001884">
    <property type="status" value="NOT_ANNOTATED_CDS"/>
    <property type="molecule type" value="Genomic_DNA"/>
</dbReference>
<evidence type="ECO:0000313" key="2">
    <source>
        <dbReference type="EnsemblMetazoa" id="tetur07g02720.1"/>
    </source>
</evidence>
<protein>
    <submittedName>
        <fullName evidence="2">Uncharacterized protein</fullName>
    </submittedName>
</protein>
<reference evidence="3" key="1">
    <citation type="submission" date="2011-08" db="EMBL/GenBank/DDBJ databases">
        <authorList>
            <person name="Rombauts S."/>
        </authorList>
    </citation>
    <scope>NUCLEOTIDE SEQUENCE</scope>
    <source>
        <strain evidence="3">London</strain>
    </source>
</reference>
<evidence type="ECO:0000313" key="3">
    <source>
        <dbReference type="Proteomes" id="UP000015104"/>
    </source>
</evidence>
<keyword evidence="1" id="KW-0732">Signal</keyword>
<dbReference type="HOGENOM" id="CLU_2161559_0_0_1"/>
<feature type="chain" id="PRO_5004581154" evidence="1">
    <location>
        <begin position="24"/>
        <end position="111"/>
    </location>
</feature>
<reference evidence="2" key="2">
    <citation type="submission" date="2015-06" db="UniProtKB">
        <authorList>
            <consortium name="EnsemblMetazoa"/>
        </authorList>
    </citation>
    <scope>IDENTIFICATION</scope>
</reference>
<proteinExistence type="predicted"/>
<sequence length="111" mass="12626">MKLIVLGIFTIAIFISCAVSSLGAPMERSEPIVWSFNLADLPGQMAPISRNGYTSRQSEEDEDPTFRDAVSTYGRNRWNNFRNSFTEFWDIVRAGGRGVRGWFVNENDNEK</sequence>
<evidence type="ECO:0000256" key="1">
    <source>
        <dbReference type="SAM" id="SignalP"/>
    </source>
</evidence>
<accession>T1K8V4</accession>
<dbReference type="Proteomes" id="UP000015104">
    <property type="component" value="Unassembled WGS sequence"/>
</dbReference>
<dbReference type="PROSITE" id="PS51257">
    <property type="entry name" value="PROKAR_LIPOPROTEIN"/>
    <property type="match status" value="1"/>
</dbReference>